<proteinExistence type="predicted"/>
<dbReference type="PANTHER" id="PTHR31096">
    <property type="entry name" value="ACT DOMAIN-CONTAINING PROTEIN ACR4-RELATED"/>
    <property type="match status" value="1"/>
</dbReference>
<organism evidence="5 6">
    <name type="scientific">Arachis hypogaea</name>
    <name type="common">Peanut</name>
    <dbReference type="NCBI Taxonomy" id="3818"/>
    <lineage>
        <taxon>Eukaryota</taxon>
        <taxon>Viridiplantae</taxon>
        <taxon>Streptophyta</taxon>
        <taxon>Embryophyta</taxon>
        <taxon>Tracheophyta</taxon>
        <taxon>Spermatophyta</taxon>
        <taxon>Magnoliopsida</taxon>
        <taxon>eudicotyledons</taxon>
        <taxon>Gunneridae</taxon>
        <taxon>Pentapetalae</taxon>
        <taxon>rosids</taxon>
        <taxon>fabids</taxon>
        <taxon>Fabales</taxon>
        <taxon>Fabaceae</taxon>
        <taxon>Papilionoideae</taxon>
        <taxon>50 kb inversion clade</taxon>
        <taxon>dalbergioids sensu lato</taxon>
        <taxon>Dalbergieae</taxon>
        <taxon>Pterocarpus clade</taxon>
        <taxon>Arachis</taxon>
    </lineage>
</organism>
<evidence type="ECO:0000256" key="2">
    <source>
        <dbReference type="RuleBase" id="RU369043"/>
    </source>
</evidence>
<sequence length="500" mass="56284">MNKVCWPYFDPEFDSLTERIYGPPCRVSIDNESMDGCTVVKVDSVNKQGLLLEVVQVLTDMNLQIYKSFISSDAGWFMDVFHVRDEHGNKLTDQKVINYIQRAIGRSRGFSSQLSSQSNSIIYNPYMTTTNSYSYNNNNVFPYDGHPNEQHTAIELTGADRPGLLSEISAALTDLHCNVVEAHAWSHNARLACVAYISDQSTDTAIDDPSRLATIQGHLTTVLRATTDPNEKGLDSSPNHPDVKTSEFLGGEGTMTTVERRLHQMMLSVRDFESPSTKERRKRMVKIESCDEKGYSIVSIDCKDRPRLMFDTVCTLTDMQYVIFHASISSHEAYAFQEYFIRHIDGYALNTASEKERVINCLEAAIERRVCEGVRLELCADNRIGLLSDITRVLRENGVVVVRADVETHGDKAVNAFYVRDISGKEVDIDYFSKSLKREMGPIFTLHVKNETPITMRRTSSNSSSSSSSSSGSDDEWSSLSFGGKLRYRIGQLSHRLIHV</sequence>
<feature type="domain" description="ACT" evidence="4">
    <location>
        <begin position="153"/>
        <end position="239"/>
    </location>
</feature>
<comment type="caution">
    <text evidence="5">The sequence shown here is derived from an EMBL/GenBank/DDBJ whole genome shotgun (WGS) entry which is preliminary data.</text>
</comment>
<feature type="region of interest" description="Disordered" evidence="3">
    <location>
        <begin position="228"/>
        <end position="249"/>
    </location>
</feature>
<feature type="compositionally biased region" description="Low complexity" evidence="3">
    <location>
        <begin position="460"/>
        <end position="472"/>
    </location>
</feature>
<dbReference type="Pfam" id="PF01842">
    <property type="entry name" value="ACT"/>
    <property type="match status" value="1"/>
</dbReference>
<dbReference type="Proteomes" id="UP000289738">
    <property type="component" value="Chromosome B06"/>
</dbReference>
<dbReference type="Gene3D" id="3.30.70.260">
    <property type="match status" value="2"/>
</dbReference>
<dbReference type="InterPro" id="IPR040217">
    <property type="entry name" value="ACR1-12"/>
</dbReference>
<dbReference type="PANTHER" id="PTHR31096:SF50">
    <property type="entry name" value="ACT DOMAIN-CONTAINING PROTEIN ACR2"/>
    <property type="match status" value="1"/>
</dbReference>
<dbReference type="PROSITE" id="PS51671">
    <property type="entry name" value="ACT"/>
    <property type="match status" value="3"/>
</dbReference>
<evidence type="ECO:0000313" key="5">
    <source>
        <dbReference type="EMBL" id="RYR05792.1"/>
    </source>
</evidence>
<dbReference type="CDD" id="cd04897">
    <property type="entry name" value="ACT_ACR_3"/>
    <property type="match status" value="1"/>
</dbReference>
<evidence type="ECO:0000256" key="1">
    <source>
        <dbReference type="ARBA" id="ARBA00022737"/>
    </source>
</evidence>
<feature type="domain" description="ACT" evidence="4">
    <location>
        <begin position="39"/>
        <end position="118"/>
    </location>
</feature>
<reference evidence="5 6" key="1">
    <citation type="submission" date="2019-01" db="EMBL/GenBank/DDBJ databases">
        <title>Sequencing of cultivated peanut Arachis hypogaea provides insights into genome evolution and oil improvement.</title>
        <authorList>
            <person name="Chen X."/>
        </authorList>
    </citation>
    <scope>NUCLEOTIDE SEQUENCE [LARGE SCALE GENOMIC DNA]</scope>
    <source>
        <strain evidence="6">cv. Fuhuasheng</strain>
        <tissue evidence="5">Leaves</tissue>
    </source>
</reference>
<feature type="region of interest" description="Disordered" evidence="3">
    <location>
        <begin position="454"/>
        <end position="479"/>
    </location>
</feature>
<dbReference type="InterPro" id="IPR002912">
    <property type="entry name" value="ACT_dom"/>
</dbReference>
<dbReference type="GO" id="GO:0016597">
    <property type="term" value="F:amino acid binding"/>
    <property type="evidence" value="ECO:0007669"/>
    <property type="project" value="UniProtKB-UniRule"/>
</dbReference>
<name>A0A444YV41_ARAHY</name>
<dbReference type="Gramene" id="arahy.Tifrunner.gnm2.ann2.Ah16g484600.1">
    <property type="protein sequence ID" value="arahy.Tifrunner.gnm2.ann2.Ah16g484600.1-CDS"/>
    <property type="gene ID" value="arahy.Tifrunner.gnm2.ann2.Ah16g484600"/>
</dbReference>
<dbReference type="CDD" id="cd04895">
    <property type="entry name" value="ACT_ACR_1"/>
    <property type="match status" value="1"/>
</dbReference>
<protein>
    <recommendedName>
        <fullName evidence="2">ACT domain-containing protein ACR</fullName>
    </recommendedName>
    <alternativeName>
        <fullName evidence="2">Protein ACT DOMAIN REPEATS</fullName>
    </alternativeName>
</protein>
<gene>
    <name evidence="5" type="ORF">Ahy_B06g085604</name>
</gene>
<evidence type="ECO:0000259" key="4">
    <source>
        <dbReference type="PROSITE" id="PS51671"/>
    </source>
</evidence>
<dbReference type="CDD" id="cd04925">
    <property type="entry name" value="ACT_ACR_2"/>
    <property type="match status" value="1"/>
</dbReference>
<dbReference type="Pfam" id="PF13740">
    <property type="entry name" value="ACT_6"/>
    <property type="match status" value="1"/>
</dbReference>
<dbReference type="EMBL" id="SDMP01000016">
    <property type="protein sequence ID" value="RYR05792.1"/>
    <property type="molecule type" value="Genomic_DNA"/>
</dbReference>
<feature type="domain" description="ACT" evidence="4">
    <location>
        <begin position="375"/>
        <end position="453"/>
    </location>
</feature>
<accession>A0A444YV41</accession>
<dbReference type="InterPro" id="IPR045865">
    <property type="entry name" value="ACT-like_dom_sf"/>
</dbReference>
<dbReference type="AlphaFoldDB" id="A0A444YV41"/>
<evidence type="ECO:0000256" key="3">
    <source>
        <dbReference type="SAM" id="MobiDB-lite"/>
    </source>
</evidence>
<evidence type="ECO:0000313" key="6">
    <source>
        <dbReference type="Proteomes" id="UP000289738"/>
    </source>
</evidence>
<keyword evidence="6" id="KW-1185">Reference proteome</keyword>
<comment type="function">
    <text evidence="2">Binds amino acids.</text>
</comment>
<keyword evidence="1 2" id="KW-0677">Repeat</keyword>
<dbReference type="SUPFAM" id="SSF55021">
    <property type="entry name" value="ACT-like"/>
    <property type="match status" value="3"/>
</dbReference>